<dbReference type="SUPFAM" id="SSF82771">
    <property type="entry name" value="GIY-YIG endonuclease"/>
    <property type="match status" value="1"/>
</dbReference>
<evidence type="ECO:0000256" key="8">
    <source>
        <dbReference type="ARBA" id="ARBA00023204"/>
    </source>
</evidence>
<keyword evidence="8" id="KW-0234">DNA repair</keyword>
<dbReference type="SMART" id="SM00479">
    <property type="entry name" value="EXOIII"/>
    <property type="match status" value="1"/>
</dbReference>
<keyword evidence="9" id="KW-0742">SOS response</keyword>
<evidence type="ECO:0000256" key="12">
    <source>
        <dbReference type="ARBA" id="ARBA00040756"/>
    </source>
</evidence>
<evidence type="ECO:0000256" key="6">
    <source>
        <dbReference type="ARBA" id="ARBA00022839"/>
    </source>
</evidence>
<dbReference type="PANTHER" id="PTHR30562">
    <property type="entry name" value="UVRC/OXIDOREDUCTASE"/>
    <property type="match status" value="1"/>
</dbReference>
<dbReference type="InterPro" id="IPR000305">
    <property type="entry name" value="GIY-YIG_endonuc"/>
</dbReference>
<evidence type="ECO:0000256" key="9">
    <source>
        <dbReference type="ARBA" id="ARBA00023236"/>
    </source>
</evidence>
<evidence type="ECO:0000256" key="11">
    <source>
        <dbReference type="ARBA" id="ARBA00026073"/>
    </source>
</evidence>
<evidence type="ECO:0000256" key="2">
    <source>
        <dbReference type="ARBA" id="ARBA00022722"/>
    </source>
</evidence>
<keyword evidence="5 17" id="KW-0378">Hydrolase</keyword>
<dbReference type="GO" id="GO:0003887">
    <property type="term" value="F:DNA-directed DNA polymerase activity"/>
    <property type="evidence" value="ECO:0007669"/>
    <property type="project" value="UniProtKB-EC"/>
</dbReference>
<keyword evidence="2" id="KW-0540">Nuclease</keyword>
<evidence type="ECO:0000256" key="13">
    <source>
        <dbReference type="ARBA" id="ARBA00042138"/>
    </source>
</evidence>
<keyword evidence="6" id="KW-0269">Exonuclease</keyword>
<dbReference type="EC" id="2.7.7.7" evidence="1"/>
<evidence type="ECO:0000313" key="18">
    <source>
        <dbReference type="Proteomes" id="UP000254794"/>
    </source>
</evidence>
<dbReference type="InterPro" id="IPR035901">
    <property type="entry name" value="GIY-YIG_endonuc_sf"/>
</dbReference>
<evidence type="ECO:0000256" key="3">
    <source>
        <dbReference type="ARBA" id="ARBA00022763"/>
    </source>
</evidence>
<evidence type="ECO:0000256" key="14">
    <source>
        <dbReference type="ARBA" id="ARBA00042732"/>
    </source>
</evidence>
<evidence type="ECO:0000256" key="15">
    <source>
        <dbReference type="ARBA" id="ARBA00049244"/>
    </source>
</evidence>
<dbReference type="GO" id="GO:0006289">
    <property type="term" value="P:nucleotide-excision repair"/>
    <property type="evidence" value="ECO:0007669"/>
    <property type="project" value="InterPro"/>
</dbReference>
<dbReference type="InterPro" id="IPR013520">
    <property type="entry name" value="Ribonucl_H"/>
</dbReference>
<evidence type="ECO:0000256" key="5">
    <source>
        <dbReference type="ARBA" id="ARBA00022801"/>
    </source>
</evidence>
<dbReference type="InterPro" id="IPR047296">
    <property type="entry name" value="GIY-YIG_UvrC_Cho"/>
</dbReference>
<dbReference type="GO" id="GO:0009380">
    <property type="term" value="C:excinuclease repair complex"/>
    <property type="evidence" value="ECO:0007669"/>
    <property type="project" value="TreeGrafter"/>
</dbReference>
<comment type="function">
    <text evidence="10">DNA polymerase III is a complex, multichain enzyme responsible for most of the replicative synthesis in bacteria. The epsilon subunit contain the editing function and is a proofreading 3'-5' exonuclease.</text>
</comment>
<dbReference type="InterPro" id="IPR012337">
    <property type="entry name" value="RNaseH-like_sf"/>
</dbReference>
<feature type="domain" description="GIY-YIG" evidence="16">
    <location>
        <begin position="200"/>
        <end position="279"/>
    </location>
</feature>
<accession>A0A378JGJ2</accession>
<keyword evidence="3" id="KW-0227">DNA damage</keyword>
<dbReference type="EMBL" id="UGOD01000001">
    <property type="protein sequence ID" value="STX50285.1"/>
    <property type="molecule type" value="Genomic_DNA"/>
</dbReference>
<gene>
    <name evidence="17" type="primary">cho</name>
    <name evidence="17" type="ORF">NCTC13316_00361</name>
</gene>
<dbReference type="GO" id="GO:0003677">
    <property type="term" value="F:DNA binding"/>
    <property type="evidence" value="ECO:0007669"/>
    <property type="project" value="InterPro"/>
</dbReference>
<dbReference type="CDD" id="cd10434">
    <property type="entry name" value="GIY-YIG_UvrC_Cho"/>
    <property type="match status" value="1"/>
</dbReference>
<name>A0A378JGJ2_9GAMM</name>
<dbReference type="Gene3D" id="3.30.420.10">
    <property type="entry name" value="Ribonuclease H-like superfamily/Ribonuclease H"/>
    <property type="match status" value="1"/>
</dbReference>
<dbReference type="Gene3D" id="3.40.1440.10">
    <property type="entry name" value="GIY-YIG endonuclease"/>
    <property type="match status" value="1"/>
</dbReference>
<dbReference type="Pfam" id="PF00929">
    <property type="entry name" value="RNase_T"/>
    <property type="match status" value="1"/>
</dbReference>
<organism evidence="17 18">
    <name type="scientific">Legionella busanensis</name>
    <dbReference type="NCBI Taxonomy" id="190655"/>
    <lineage>
        <taxon>Bacteria</taxon>
        <taxon>Pseudomonadati</taxon>
        <taxon>Pseudomonadota</taxon>
        <taxon>Gammaproteobacteria</taxon>
        <taxon>Legionellales</taxon>
        <taxon>Legionellaceae</taxon>
        <taxon>Legionella</taxon>
    </lineage>
</organism>
<dbReference type="GO" id="GO:0004527">
    <property type="term" value="F:exonuclease activity"/>
    <property type="evidence" value="ECO:0007669"/>
    <property type="project" value="UniProtKB-KW"/>
</dbReference>
<dbReference type="GO" id="GO:0009432">
    <property type="term" value="P:SOS response"/>
    <property type="evidence" value="ECO:0007669"/>
    <property type="project" value="UniProtKB-KW"/>
</dbReference>
<keyword evidence="7" id="KW-0267">Excision nuclease</keyword>
<evidence type="ECO:0000256" key="1">
    <source>
        <dbReference type="ARBA" id="ARBA00012417"/>
    </source>
</evidence>
<dbReference type="Proteomes" id="UP000254794">
    <property type="component" value="Unassembled WGS sequence"/>
</dbReference>
<dbReference type="SUPFAM" id="SSF53098">
    <property type="entry name" value="Ribonuclease H-like"/>
    <property type="match status" value="1"/>
</dbReference>
<dbReference type="Pfam" id="PF01541">
    <property type="entry name" value="GIY-YIG"/>
    <property type="match status" value="1"/>
</dbReference>
<dbReference type="SMART" id="SM00465">
    <property type="entry name" value="GIYc"/>
    <property type="match status" value="1"/>
</dbReference>
<reference evidence="17 18" key="1">
    <citation type="submission" date="2018-06" db="EMBL/GenBank/DDBJ databases">
        <authorList>
            <consortium name="Pathogen Informatics"/>
            <person name="Doyle S."/>
        </authorList>
    </citation>
    <scope>NUCLEOTIDE SEQUENCE [LARGE SCALE GENOMIC DNA]</scope>
    <source>
        <strain evidence="17 18">NCTC13316</strain>
    </source>
</reference>
<keyword evidence="4" id="KW-0228">DNA excision</keyword>
<dbReference type="InterPro" id="IPR050066">
    <property type="entry name" value="UvrABC_protein_C"/>
</dbReference>
<keyword evidence="18" id="KW-1185">Reference proteome</keyword>
<dbReference type="CDD" id="cd06127">
    <property type="entry name" value="DEDDh"/>
    <property type="match status" value="1"/>
</dbReference>
<comment type="subunit">
    <text evidence="11">DNA polymerase III contains a core (composed of alpha, epsilon and theta chains) that associates with a tau subunit. This core dimerizes to form the POLIII' complex. PolIII' associates with the gamma complex (composed of gamma, delta, delta', psi and chi chains) and with the beta chain to form the complete DNA polymerase III complex.</text>
</comment>
<evidence type="ECO:0000256" key="7">
    <source>
        <dbReference type="ARBA" id="ARBA00022881"/>
    </source>
</evidence>
<comment type="catalytic activity">
    <reaction evidence="15">
        <text>DNA(n) + a 2'-deoxyribonucleoside 5'-triphosphate = DNA(n+1) + diphosphate</text>
        <dbReference type="Rhea" id="RHEA:22508"/>
        <dbReference type="Rhea" id="RHEA-COMP:17339"/>
        <dbReference type="Rhea" id="RHEA-COMP:17340"/>
        <dbReference type="ChEBI" id="CHEBI:33019"/>
        <dbReference type="ChEBI" id="CHEBI:61560"/>
        <dbReference type="ChEBI" id="CHEBI:173112"/>
        <dbReference type="EC" id="2.7.7.7"/>
    </reaction>
</comment>
<dbReference type="GO" id="GO:0006260">
    <property type="term" value="P:DNA replication"/>
    <property type="evidence" value="ECO:0007669"/>
    <property type="project" value="InterPro"/>
</dbReference>
<dbReference type="InterPro" id="IPR036397">
    <property type="entry name" value="RNaseH_sf"/>
</dbReference>
<dbReference type="AlphaFoldDB" id="A0A378JGJ2"/>
<evidence type="ECO:0000256" key="10">
    <source>
        <dbReference type="ARBA" id="ARBA00025483"/>
    </source>
</evidence>
<dbReference type="OrthoDB" id="9803913at2"/>
<evidence type="ECO:0000259" key="16">
    <source>
        <dbReference type="PROSITE" id="PS50164"/>
    </source>
</evidence>
<dbReference type="RefSeq" id="WP_115329969.1">
    <property type="nucleotide sequence ID" value="NZ_CAAAHP010000009.1"/>
</dbReference>
<sequence length="470" mass="53790">MSASFRWALIDIETTGLHITHDKITEIAVIILTEKGVEATWHSLINPECSIPEQIIKLTGIDNNLVQNAPTFTLIAEELILLLQGCILVAHNARFDYSFLKNAFKECNITFQIPVLCSIKLLKNFYPAFKSYKLSAIAQAFCFAKEVIHRAQDDVNLLRKVIEHLFQEFSLIEVLRKAKKIYQQSSIPSTLVTDCSTFPDTPGVYIFYGNEKTLPLYIGKSISLRQRILSHFQADHAHAKEFVLSQQVKYIEVIPTAGELSALLLESALIKERMPLYNRRLRKKKSLVTIKATEMDGYITLTALRTTIDDEFERVPNNLFGAFRSINAAKKIMLYWVKEFGLCAKLCNLELTKHACFSYQLKKCQGACIKAEPSEVYNHRVKEALGQYKRETWPYKGSIAIKEQDEGNKLTQYLVFDQWHYLGSVDTEAELANLKISKKHLIDTFDDYKILVAFLKSKRDQLNILELSDT</sequence>
<evidence type="ECO:0000256" key="4">
    <source>
        <dbReference type="ARBA" id="ARBA00022769"/>
    </source>
</evidence>
<dbReference type="NCBIfam" id="TIGR00573">
    <property type="entry name" value="dnaq"/>
    <property type="match status" value="1"/>
</dbReference>
<dbReference type="FunFam" id="3.30.420.10:FF:000045">
    <property type="entry name" value="3'-5' exonuclease DinG"/>
    <property type="match status" value="1"/>
</dbReference>
<protein>
    <recommendedName>
        <fullName evidence="12">Excinuclease cho</fullName>
        <ecNumber evidence="1">2.7.7.7</ecNumber>
    </recommendedName>
    <alternativeName>
        <fullName evidence="14">Endonuclease cho</fullName>
    </alternativeName>
    <alternativeName>
        <fullName evidence="13">UvrC homolog protein</fullName>
    </alternativeName>
</protein>
<dbReference type="InterPro" id="IPR006054">
    <property type="entry name" value="DnaQ"/>
</dbReference>
<proteinExistence type="predicted"/>
<dbReference type="PROSITE" id="PS50164">
    <property type="entry name" value="GIY_YIG"/>
    <property type="match status" value="1"/>
</dbReference>
<evidence type="ECO:0000313" key="17">
    <source>
        <dbReference type="EMBL" id="STX50285.1"/>
    </source>
</evidence>
<dbReference type="PANTHER" id="PTHR30562:SF10">
    <property type="entry name" value="EXCINUCLEASE CHO"/>
    <property type="match status" value="1"/>
</dbReference>